<evidence type="ECO:0000256" key="1">
    <source>
        <dbReference type="SAM" id="Phobius"/>
    </source>
</evidence>
<proteinExistence type="predicted"/>
<dbReference type="InterPro" id="IPR046187">
    <property type="entry name" value="DUF6215"/>
</dbReference>
<organism evidence="2">
    <name type="scientific">Streptomyces sp. R08</name>
    <dbReference type="NCBI Taxonomy" id="3238624"/>
    <lineage>
        <taxon>Bacteria</taxon>
        <taxon>Bacillati</taxon>
        <taxon>Actinomycetota</taxon>
        <taxon>Actinomycetes</taxon>
        <taxon>Kitasatosporales</taxon>
        <taxon>Streptomycetaceae</taxon>
        <taxon>Streptomyces</taxon>
    </lineage>
</organism>
<dbReference type="AlphaFoldDB" id="A0AB39MGR1"/>
<accession>A0AB39MGR1</accession>
<keyword evidence="1" id="KW-0472">Membrane</keyword>
<name>A0AB39MGR1_9ACTN</name>
<reference evidence="2" key="1">
    <citation type="submission" date="2024-07" db="EMBL/GenBank/DDBJ databases">
        <authorList>
            <person name="Yu S.T."/>
        </authorList>
    </citation>
    <scope>NUCLEOTIDE SEQUENCE</scope>
    <source>
        <strain evidence="2">R08</strain>
    </source>
</reference>
<sequence>MVDNSVEPEKGMRAGAQAVAAVVVVGGVVGGMWGLGGVLPKTSQADSKPATCSASTDKTLPAKYVSPAQLCTALNRSDLPVLLGTPEEHAETAGGSAGWMTLAGGTKIASPEADVDLKTYSVRLSASYDDIPVAAAARYVDSTSEVKMVLGHPAVLYSDRTIAISFNLGGGKASTGPGGVARSLLVSTSAKDDGDSFEISIWRQDDVPPDDGALFRIAEEVLPTVPGWTAG</sequence>
<evidence type="ECO:0000313" key="2">
    <source>
        <dbReference type="EMBL" id="XDQ05197.1"/>
    </source>
</evidence>
<feature type="transmembrane region" description="Helical" evidence="1">
    <location>
        <begin position="18"/>
        <end position="39"/>
    </location>
</feature>
<dbReference type="EMBL" id="CP163431">
    <property type="protein sequence ID" value="XDQ05197.1"/>
    <property type="molecule type" value="Genomic_DNA"/>
</dbReference>
<keyword evidence="1" id="KW-0812">Transmembrane</keyword>
<keyword evidence="1" id="KW-1133">Transmembrane helix</keyword>
<dbReference type="Pfam" id="PF19721">
    <property type="entry name" value="DUF6215"/>
    <property type="match status" value="1"/>
</dbReference>
<protein>
    <submittedName>
        <fullName evidence="2">DUF6215 domain-containing protein</fullName>
    </submittedName>
</protein>
<gene>
    <name evidence="2" type="ORF">AB5J58_35855</name>
</gene>
<dbReference type="RefSeq" id="WP_369190490.1">
    <property type="nucleotide sequence ID" value="NZ_CP163431.1"/>
</dbReference>